<feature type="chain" id="PRO_5020777056" evidence="10">
    <location>
        <begin position="28"/>
        <end position="294"/>
    </location>
</feature>
<evidence type="ECO:0000256" key="10">
    <source>
        <dbReference type="SAM" id="SignalP"/>
    </source>
</evidence>
<dbReference type="OrthoDB" id="3530815at2"/>
<dbReference type="InterPro" id="IPR012338">
    <property type="entry name" value="Beta-lactam/transpept-like"/>
</dbReference>
<protein>
    <submittedName>
        <fullName evidence="12">D-alanyl-D-alanine carboxypeptidase</fullName>
    </submittedName>
</protein>
<feature type="signal peptide" evidence="10">
    <location>
        <begin position="1"/>
        <end position="27"/>
    </location>
</feature>
<evidence type="ECO:0000313" key="12">
    <source>
        <dbReference type="EMBL" id="TDD18220.1"/>
    </source>
</evidence>
<feature type="active site" description="Acyl-ester intermediate" evidence="7">
    <location>
        <position position="75"/>
    </location>
</feature>
<evidence type="ECO:0000256" key="9">
    <source>
        <dbReference type="RuleBase" id="RU004016"/>
    </source>
</evidence>
<dbReference type="GO" id="GO:0009252">
    <property type="term" value="P:peptidoglycan biosynthetic process"/>
    <property type="evidence" value="ECO:0007669"/>
    <property type="project" value="UniProtKB-KW"/>
</dbReference>
<dbReference type="Gene3D" id="3.40.710.10">
    <property type="entry name" value="DD-peptidase/beta-lactamase superfamily"/>
    <property type="match status" value="1"/>
</dbReference>
<keyword evidence="13" id="KW-1185">Reference proteome</keyword>
<evidence type="ECO:0000256" key="4">
    <source>
        <dbReference type="ARBA" id="ARBA00022960"/>
    </source>
</evidence>
<sequence length="294" mass="30404">MRIRKAPLVALAGAAALVTGVATPAAAQVPAAAPVMTAAERDTPAVYGRAAHLIDAESGDVLFSKDAGERMPVASLTKTMTAYVVLKSAKPTDVVRIKAEDVAYAEDGGGTTADLRPGDRLTVGELMYALMLPSGADAAHALARTYGPGVKGFVATMNATARELGMSDTEYVNADGLPTPRGDGYSTAEDQALLAVKALQVPLIKEVAGTRRHTLAATDDHRAYSWRNTNRLLGTPGAIGLKTGFTRAAGYCLAFAGESGGRRLVGVLLDESVSSRRFSTAGALLSWGGSRVSA</sequence>
<proteinExistence type="inferred from homology"/>
<dbReference type="GO" id="GO:0009002">
    <property type="term" value="F:serine-type D-Ala-D-Ala carboxypeptidase activity"/>
    <property type="evidence" value="ECO:0007669"/>
    <property type="project" value="InterPro"/>
</dbReference>
<name>A0A4R4WRI8_9ACTN</name>
<dbReference type="GO" id="GO:0006508">
    <property type="term" value="P:proteolysis"/>
    <property type="evidence" value="ECO:0007669"/>
    <property type="project" value="InterPro"/>
</dbReference>
<evidence type="ECO:0000256" key="3">
    <source>
        <dbReference type="ARBA" id="ARBA00022801"/>
    </source>
</evidence>
<dbReference type="Pfam" id="PF00768">
    <property type="entry name" value="Peptidase_S11"/>
    <property type="match status" value="1"/>
</dbReference>
<comment type="similarity">
    <text evidence="1 9">Belongs to the peptidase S11 family.</text>
</comment>
<feature type="active site" description="Proton acceptor" evidence="7">
    <location>
        <position position="78"/>
    </location>
</feature>
<evidence type="ECO:0000256" key="6">
    <source>
        <dbReference type="ARBA" id="ARBA00023316"/>
    </source>
</evidence>
<dbReference type="GO" id="GO:0008360">
    <property type="term" value="P:regulation of cell shape"/>
    <property type="evidence" value="ECO:0007669"/>
    <property type="project" value="UniProtKB-KW"/>
</dbReference>
<evidence type="ECO:0000256" key="2">
    <source>
        <dbReference type="ARBA" id="ARBA00022729"/>
    </source>
</evidence>
<comment type="caution">
    <text evidence="12">The sequence shown here is derived from an EMBL/GenBank/DDBJ whole genome shotgun (WGS) entry which is preliminary data.</text>
</comment>
<evidence type="ECO:0000313" key="13">
    <source>
        <dbReference type="Proteomes" id="UP000294543"/>
    </source>
</evidence>
<dbReference type="AlphaFoldDB" id="A0A4R4WRI8"/>
<dbReference type="InterPro" id="IPR001967">
    <property type="entry name" value="Peptidase_S11_N"/>
</dbReference>
<dbReference type="PANTHER" id="PTHR21581">
    <property type="entry name" value="D-ALANYL-D-ALANINE CARBOXYPEPTIDASE"/>
    <property type="match status" value="1"/>
</dbReference>
<dbReference type="EMBL" id="SMKP01000074">
    <property type="protein sequence ID" value="TDD18220.1"/>
    <property type="molecule type" value="Genomic_DNA"/>
</dbReference>
<reference evidence="12 13" key="1">
    <citation type="submission" date="2019-03" db="EMBL/GenBank/DDBJ databases">
        <title>Draft genome sequences of novel Actinobacteria.</title>
        <authorList>
            <person name="Sahin N."/>
            <person name="Ay H."/>
            <person name="Saygin H."/>
        </authorList>
    </citation>
    <scope>NUCLEOTIDE SEQUENCE [LARGE SCALE GENOMIC DNA]</scope>
    <source>
        <strain evidence="12 13">KC712</strain>
    </source>
</reference>
<dbReference type="RefSeq" id="WP_132512092.1">
    <property type="nucleotide sequence ID" value="NZ_SMKP01000074.1"/>
</dbReference>
<organism evidence="12 13">
    <name type="scientific">Nonomuraea diastatica</name>
    <dbReference type="NCBI Taxonomy" id="1848329"/>
    <lineage>
        <taxon>Bacteria</taxon>
        <taxon>Bacillati</taxon>
        <taxon>Actinomycetota</taxon>
        <taxon>Actinomycetes</taxon>
        <taxon>Streptosporangiales</taxon>
        <taxon>Streptosporangiaceae</taxon>
        <taxon>Nonomuraea</taxon>
    </lineage>
</organism>
<dbReference type="PANTHER" id="PTHR21581:SF33">
    <property type="entry name" value="D-ALANYL-D-ALANINE CARBOXYPEPTIDASE DACB"/>
    <property type="match status" value="1"/>
</dbReference>
<dbReference type="GO" id="GO:0071555">
    <property type="term" value="P:cell wall organization"/>
    <property type="evidence" value="ECO:0007669"/>
    <property type="project" value="UniProtKB-KW"/>
</dbReference>
<keyword evidence="5" id="KW-0573">Peptidoglycan synthesis</keyword>
<accession>A0A4R4WRI8</accession>
<keyword evidence="4" id="KW-0133">Cell shape</keyword>
<dbReference type="InterPro" id="IPR018044">
    <property type="entry name" value="Peptidase_S11"/>
</dbReference>
<keyword evidence="12" id="KW-0121">Carboxypeptidase</keyword>
<evidence type="ECO:0000256" key="5">
    <source>
        <dbReference type="ARBA" id="ARBA00022984"/>
    </source>
</evidence>
<feature type="domain" description="Peptidase S11 D-alanyl-D-alanine carboxypeptidase A N-terminal" evidence="11">
    <location>
        <begin position="42"/>
        <end position="271"/>
    </location>
</feature>
<evidence type="ECO:0000256" key="1">
    <source>
        <dbReference type="ARBA" id="ARBA00007164"/>
    </source>
</evidence>
<keyword evidence="3" id="KW-0378">Hydrolase</keyword>
<keyword evidence="6" id="KW-0961">Cell wall biogenesis/degradation</keyword>
<keyword evidence="12" id="KW-0645">Protease</keyword>
<keyword evidence="2 10" id="KW-0732">Signal</keyword>
<feature type="binding site" evidence="8">
    <location>
        <position position="242"/>
    </location>
    <ligand>
        <name>substrate</name>
    </ligand>
</feature>
<dbReference type="PRINTS" id="PR00725">
    <property type="entry name" value="DADACBPTASE1"/>
</dbReference>
<evidence type="ECO:0000256" key="7">
    <source>
        <dbReference type="PIRSR" id="PIRSR618044-1"/>
    </source>
</evidence>
<dbReference type="Proteomes" id="UP000294543">
    <property type="component" value="Unassembled WGS sequence"/>
</dbReference>
<feature type="active site" evidence="7">
    <location>
        <position position="134"/>
    </location>
</feature>
<gene>
    <name evidence="12" type="ORF">E1294_25075</name>
</gene>
<dbReference type="SUPFAM" id="SSF56601">
    <property type="entry name" value="beta-lactamase/transpeptidase-like"/>
    <property type="match status" value="1"/>
</dbReference>
<evidence type="ECO:0000256" key="8">
    <source>
        <dbReference type="PIRSR" id="PIRSR618044-2"/>
    </source>
</evidence>
<evidence type="ECO:0000259" key="11">
    <source>
        <dbReference type="Pfam" id="PF00768"/>
    </source>
</evidence>